<gene>
    <name evidence="2" type="ORF">N0V87_003345</name>
</gene>
<feature type="compositionally biased region" description="Basic and acidic residues" evidence="1">
    <location>
        <begin position="108"/>
        <end position="118"/>
    </location>
</feature>
<feature type="compositionally biased region" description="Basic and acidic residues" evidence="1">
    <location>
        <begin position="217"/>
        <end position="232"/>
    </location>
</feature>
<evidence type="ECO:0000256" key="1">
    <source>
        <dbReference type="SAM" id="MobiDB-lite"/>
    </source>
</evidence>
<name>A0A9W8X283_9PLEO</name>
<organism evidence="2 3">
    <name type="scientific">Didymella glomerata</name>
    <dbReference type="NCBI Taxonomy" id="749621"/>
    <lineage>
        <taxon>Eukaryota</taxon>
        <taxon>Fungi</taxon>
        <taxon>Dikarya</taxon>
        <taxon>Ascomycota</taxon>
        <taxon>Pezizomycotina</taxon>
        <taxon>Dothideomycetes</taxon>
        <taxon>Pleosporomycetidae</taxon>
        <taxon>Pleosporales</taxon>
        <taxon>Pleosporineae</taxon>
        <taxon>Didymellaceae</taxon>
        <taxon>Didymella</taxon>
    </lineage>
</organism>
<reference evidence="2" key="1">
    <citation type="submission" date="2022-10" db="EMBL/GenBank/DDBJ databases">
        <title>Tapping the CABI collections for fungal endophytes: first genome assemblies for Collariella, Neodidymelliopsis, Ascochyta clinopodiicola, Didymella pomorum, Didymosphaeria variabile, Neocosmospora piperis and Neocucurbitaria cava.</title>
        <authorList>
            <person name="Hill R."/>
        </authorList>
    </citation>
    <scope>NUCLEOTIDE SEQUENCE</scope>
    <source>
        <strain evidence="2">IMI 360193</strain>
    </source>
</reference>
<dbReference type="Proteomes" id="UP001140562">
    <property type="component" value="Unassembled WGS sequence"/>
</dbReference>
<accession>A0A9W8X283</accession>
<feature type="compositionally biased region" description="Basic and acidic residues" evidence="1">
    <location>
        <begin position="240"/>
        <end position="258"/>
    </location>
</feature>
<dbReference type="EMBL" id="JAPEUV010000024">
    <property type="protein sequence ID" value="KAJ4339171.1"/>
    <property type="molecule type" value="Genomic_DNA"/>
</dbReference>
<feature type="region of interest" description="Disordered" evidence="1">
    <location>
        <begin position="107"/>
        <end position="282"/>
    </location>
</feature>
<evidence type="ECO:0000313" key="3">
    <source>
        <dbReference type="Proteomes" id="UP001140562"/>
    </source>
</evidence>
<feature type="region of interest" description="Disordered" evidence="1">
    <location>
        <begin position="1"/>
        <end position="22"/>
    </location>
</feature>
<feature type="compositionally biased region" description="Basic residues" evidence="1">
    <location>
        <begin position="198"/>
        <end position="207"/>
    </location>
</feature>
<keyword evidence="3" id="KW-1185">Reference proteome</keyword>
<feature type="compositionally biased region" description="Acidic residues" evidence="1">
    <location>
        <begin position="146"/>
        <end position="155"/>
    </location>
</feature>
<comment type="caution">
    <text evidence="2">The sequence shown here is derived from an EMBL/GenBank/DDBJ whole genome shotgun (WGS) entry which is preliminary data.</text>
</comment>
<protein>
    <submittedName>
        <fullName evidence="2">Uncharacterized protein</fullName>
    </submittedName>
</protein>
<evidence type="ECO:0000313" key="2">
    <source>
        <dbReference type="EMBL" id="KAJ4339171.1"/>
    </source>
</evidence>
<dbReference type="AlphaFoldDB" id="A0A9W8X283"/>
<feature type="compositionally biased region" description="Basic and acidic residues" evidence="1">
    <location>
        <begin position="156"/>
        <end position="172"/>
    </location>
</feature>
<proteinExistence type="predicted"/>
<sequence>MKIRFTESRSQLQITERSEASSSERRYLNDFPALWKKWNKSDVRDQDKDVLQSLLEELYERSNHNDGWQQSVDIIVEELKDQGWLCDEETKELRKIKRGRKYLTDYAQSDRGKRKDPGYSRGETVEQTTTIKKTVKGKSKSRGPEPIEEYSEPDESDHKARPKKDKEPERKPGKSGNKSKTQELSSNKSKNSKDSKSSKGKSKSRKQKSSEDEAESESDHKSSKSKKGKADTISEPESEASEHDVPARGRLIKNEAHSKLAGFEDDYASGSDLEHYDGHEEEREIWREREECLWLWVLQGLIRVDARPGDGEVS</sequence>
<dbReference type="OrthoDB" id="10582481at2759"/>
<feature type="compositionally biased region" description="Basic and acidic residues" evidence="1">
    <location>
        <begin position="272"/>
        <end position="282"/>
    </location>
</feature>